<feature type="signal peptide" evidence="1">
    <location>
        <begin position="1"/>
        <end position="17"/>
    </location>
</feature>
<accession>A0A266Q8V4</accession>
<gene>
    <name evidence="2" type="ORF">CBP51_04530</name>
</gene>
<dbReference type="RefSeq" id="WP_094984000.1">
    <property type="nucleotide sequence ID" value="NZ_NHNI01000001.1"/>
</dbReference>
<dbReference type="AlphaFoldDB" id="A0A266Q8V4"/>
<comment type="caution">
    <text evidence="2">The sequence shown here is derived from an EMBL/GenBank/DDBJ whole genome shotgun (WGS) entry which is preliminary data.</text>
</comment>
<keyword evidence="1" id="KW-0732">Signal</keyword>
<dbReference type="EMBL" id="NHNI01000001">
    <property type="protein sequence ID" value="OZY86298.1"/>
    <property type="molecule type" value="Genomic_DNA"/>
</dbReference>
<sequence length="113" mass="12600">MEKFIALVLLFSVNVFANNGNDGLVTVKNFQLWSNTHNAPEIRVIISGDTYYNPSNCPNPDSYMVTTALTEKIQDRIYSTLLSAVLAEKPLILRIENNGCQNGRPAIMNVIIQ</sequence>
<keyword evidence="3" id="KW-1185">Reference proteome</keyword>
<organism evidence="2 3">
    <name type="scientific">Cellvibrio mixtus</name>
    <dbReference type="NCBI Taxonomy" id="39650"/>
    <lineage>
        <taxon>Bacteria</taxon>
        <taxon>Pseudomonadati</taxon>
        <taxon>Pseudomonadota</taxon>
        <taxon>Gammaproteobacteria</taxon>
        <taxon>Cellvibrionales</taxon>
        <taxon>Cellvibrionaceae</taxon>
        <taxon>Cellvibrio</taxon>
    </lineage>
</organism>
<evidence type="ECO:0000313" key="3">
    <source>
        <dbReference type="Proteomes" id="UP000216101"/>
    </source>
</evidence>
<proteinExistence type="predicted"/>
<name>A0A266Q8V4_9GAMM</name>
<protein>
    <submittedName>
        <fullName evidence="2">Uncharacterized protein</fullName>
    </submittedName>
</protein>
<dbReference type="Proteomes" id="UP000216101">
    <property type="component" value="Unassembled WGS sequence"/>
</dbReference>
<evidence type="ECO:0000313" key="2">
    <source>
        <dbReference type="EMBL" id="OZY86298.1"/>
    </source>
</evidence>
<evidence type="ECO:0000256" key="1">
    <source>
        <dbReference type="SAM" id="SignalP"/>
    </source>
</evidence>
<feature type="chain" id="PRO_5012672927" evidence="1">
    <location>
        <begin position="18"/>
        <end position="113"/>
    </location>
</feature>
<reference evidence="3" key="1">
    <citation type="submission" date="2017-05" db="EMBL/GenBank/DDBJ databases">
        <authorList>
            <person name="Barney B.M."/>
        </authorList>
    </citation>
    <scope>NUCLEOTIDE SEQUENCE [LARGE SCALE GENOMIC DNA]</scope>
    <source>
        <strain evidence="3">PSBB022</strain>
    </source>
</reference>